<dbReference type="InterPro" id="IPR046341">
    <property type="entry name" value="SET_dom_sf"/>
</dbReference>
<dbReference type="Proteomes" id="UP001328107">
    <property type="component" value="Unassembled WGS sequence"/>
</dbReference>
<dbReference type="PANTHER" id="PTHR46462:SF3">
    <property type="entry name" value="UPSET, ISOFORM A"/>
    <property type="match status" value="1"/>
</dbReference>
<evidence type="ECO:0000256" key="1">
    <source>
        <dbReference type="ARBA" id="ARBA00022853"/>
    </source>
</evidence>
<comment type="caution">
    <text evidence="3">The sequence shown here is derived from an EMBL/GenBank/DDBJ whole genome shotgun (WGS) entry which is preliminary data.</text>
</comment>
<dbReference type="Pfam" id="PF00856">
    <property type="entry name" value="SET"/>
    <property type="match status" value="1"/>
</dbReference>
<sequence length="347" mass="39880">QQSKREVHRSSESGEDEACDWMISCICGIKEDNAEEMVECDDCEERWEQVDCIFPRTKRAPEGKYYCHVCRPRPTELTPEQARAYQDRLKEQKERQHAADSQSKLMERVKRREEEFQKSLTLARPVQSKGNMPKQDKFAPPGFRELEKNEYSDAARRLLSLGQATGSDLEIFNILRTSPRARSLIVQHGVIGVVSLNVISSGDYIVELTGRVCLQREYATRDLDPGSLNHLSFLIKKEDEELIIDARKCGNFARNLRRSCKPNAELNVIMSGADLHVMIKAKEEIHRMNEITIELDADWRTKPRPTQECACNDKSECAIERHFSKNKMVPVQNVVSSSRIYFPTDTT</sequence>
<dbReference type="InterPro" id="IPR001214">
    <property type="entry name" value="SET_dom"/>
</dbReference>
<dbReference type="PROSITE" id="PS50280">
    <property type="entry name" value="SET"/>
    <property type="match status" value="1"/>
</dbReference>
<evidence type="ECO:0000259" key="2">
    <source>
        <dbReference type="PROSITE" id="PS50280"/>
    </source>
</evidence>
<feature type="domain" description="SET" evidence="2">
    <location>
        <begin position="167"/>
        <end position="296"/>
    </location>
</feature>
<dbReference type="Gene3D" id="3.30.40.10">
    <property type="entry name" value="Zinc/RING finger domain, C3HC4 (zinc finger)"/>
    <property type="match status" value="1"/>
</dbReference>
<organism evidence="3 4">
    <name type="scientific">Pristionchus mayeri</name>
    <dbReference type="NCBI Taxonomy" id="1317129"/>
    <lineage>
        <taxon>Eukaryota</taxon>
        <taxon>Metazoa</taxon>
        <taxon>Ecdysozoa</taxon>
        <taxon>Nematoda</taxon>
        <taxon>Chromadorea</taxon>
        <taxon>Rhabditida</taxon>
        <taxon>Rhabditina</taxon>
        <taxon>Diplogasteromorpha</taxon>
        <taxon>Diplogasteroidea</taxon>
        <taxon>Neodiplogasteridae</taxon>
        <taxon>Pristionchus</taxon>
    </lineage>
</organism>
<dbReference type="InterPro" id="IPR011011">
    <property type="entry name" value="Znf_FYVE_PHD"/>
</dbReference>
<dbReference type="GO" id="GO:0006325">
    <property type="term" value="P:chromatin organization"/>
    <property type="evidence" value="ECO:0007669"/>
    <property type="project" value="UniProtKB-KW"/>
</dbReference>
<dbReference type="EMBL" id="BTRK01000004">
    <property type="protein sequence ID" value="GMR50545.1"/>
    <property type="molecule type" value="Genomic_DNA"/>
</dbReference>
<reference evidence="4" key="1">
    <citation type="submission" date="2022-10" db="EMBL/GenBank/DDBJ databases">
        <title>Genome assembly of Pristionchus species.</title>
        <authorList>
            <person name="Yoshida K."/>
            <person name="Sommer R.J."/>
        </authorList>
    </citation>
    <scope>NUCLEOTIDE SEQUENCE [LARGE SCALE GENOMIC DNA]</scope>
    <source>
        <strain evidence="4">RS5460</strain>
    </source>
</reference>
<evidence type="ECO:0000313" key="3">
    <source>
        <dbReference type="EMBL" id="GMR50545.1"/>
    </source>
</evidence>
<dbReference type="SUPFAM" id="SSF82199">
    <property type="entry name" value="SET domain"/>
    <property type="match status" value="1"/>
</dbReference>
<feature type="non-terminal residue" evidence="3">
    <location>
        <position position="347"/>
    </location>
</feature>
<name>A0AAN5CUF1_9BILA</name>
<evidence type="ECO:0000313" key="4">
    <source>
        <dbReference type="Proteomes" id="UP001328107"/>
    </source>
</evidence>
<gene>
    <name evidence="3" type="ORF">PMAYCL1PPCAC_20740</name>
</gene>
<dbReference type="SUPFAM" id="SSF57903">
    <property type="entry name" value="FYVE/PHD zinc finger"/>
    <property type="match status" value="1"/>
</dbReference>
<dbReference type="GO" id="GO:0034967">
    <property type="term" value="C:Set3 complex"/>
    <property type="evidence" value="ECO:0007669"/>
    <property type="project" value="TreeGrafter"/>
</dbReference>
<dbReference type="GO" id="GO:0070210">
    <property type="term" value="C:Rpd3L-Expanded complex"/>
    <property type="evidence" value="ECO:0007669"/>
    <property type="project" value="TreeGrafter"/>
</dbReference>
<accession>A0AAN5CUF1</accession>
<proteinExistence type="predicted"/>
<feature type="non-terminal residue" evidence="3">
    <location>
        <position position="1"/>
    </location>
</feature>
<dbReference type="SMART" id="SM00317">
    <property type="entry name" value="SET"/>
    <property type="match status" value="1"/>
</dbReference>
<dbReference type="Gene3D" id="2.170.270.10">
    <property type="entry name" value="SET domain"/>
    <property type="match status" value="1"/>
</dbReference>
<keyword evidence="4" id="KW-1185">Reference proteome</keyword>
<dbReference type="GO" id="GO:0006355">
    <property type="term" value="P:regulation of DNA-templated transcription"/>
    <property type="evidence" value="ECO:0007669"/>
    <property type="project" value="TreeGrafter"/>
</dbReference>
<dbReference type="PANTHER" id="PTHR46462">
    <property type="entry name" value="UPSET, ISOFORM A"/>
    <property type="match status" value="1"/>
</dbReference>
<dbReference type="AlphaFoldDB" id="A0AAN5CUF1"/>
<protein>
    <recommendedName>
        <fullName evidence="2">SET domain-containing protein</fullName>
    </recommendedName>
</protein>
<keyword evidence="1" id="KW-0156">Chromatin regulator</keyword>
<dbReference type="InterPro" id="IPR013083">
    <property type="entry name" value="Znf_RING/FYVE/PHD"/>
</dbReference>